<feature type="domain" description="TonB-dependent receptor plug" evidence="15">
    <location>
        <begin position="56"/>
        <end position="170"/>
    </location>
</feature>
<protein>
    <submittedName>
        <fullName evidence="16">TonB-dependent receptor</fullName>
    </submittedName>
</protein>
<dbReference type="OrthoDB" id="9760333at2"/>
<keyword evidence="16" id="KW-0675">Receptor</keyword>
<feature type="signal peptide" evidence="13">
    <location>
        <begin position="1"/>
        <end position="27"/>
    </location>
</feature>
<keyword evidence="5 11" id="KW-0812">Transmembrane</keyword>
<evidence type="ECO:0000256" key="11">
    <source>
        <dbReference type="PROSITE-ProRule" id="PRU01360"/>
    </source>
</evidence>
<evidence type="ECO:0000256" key="2">
    <source>
        <dbReference type="ARBA" id="ARBA00022448"/>
    </source>
</evidence>
<reference evidence="16 17" key="1">
    <citation type="journal article" date="2012" name="J. Bacteriol.">
        <title>Draft Genome Sequence of Novosphingobium nitrogenifigens Y88T.</title>
        <authorList>
            <person name="Strabala T.J."/>
            <person name="Macdonald L."/>
            <person name="Liu V."/>
            <person name="Smit A.M."/>
        </authorList>
    </citation>
    <scope>NUCLEOTIDE SEQUENCE [LARGE SCALE GENOMIC DNA]</scope>
    <source>
        <strain evidence="16 17">DSM 19370</strain>
    </source>
</reference>
<dbReference type="Gene3D" id="2.170.130.10">
    <property type="entry name" value="TonB-dependent receptor, plug domain"/>
    <property type="match status" value="1"/>
</dbReference>
<gene>
    <name evidence="16" type="ORF">Y88_0697</name>
</gene>
<evidence type="ECO:0000259" key="14">
    <source>
        <dbReference type="Pfam" id="PF00593"/>
    </source>
</evidence>
<keyword evidence="10 11" id="KW-0998">Cell outer membrane</keyword>
<proteinExistence type="inferred from homology"/>
<keyword evidence="4" id="KW-0410">Iron transport</keyword>
<dbReference type="PROSITE" id="PS52016">
    <property type="entry name" value="TONB_DEPENDENT_REC_3"/>
    <property type="match status" value="1"/>
</dbReference>
<evidence type="ECO:0000256" key="1">
    <source>
        <dbReference type="ARBA" id="ARBA00004571"/>
    </source>
</evidence>
<dbReference type="InterPro" id="IPR036942">
    <property type="entry name" value="Beta-barrel_TonB_sf"/>
</dbReference>
<comment type="similarity">
    <text evidence="11 12">Belongs to the TonB-dependent receptor family.</text>
</comment>
<dbReference type="PANTHER" id="PTHR32552">
    <property type="entry name" value="FERRICHROME IRON RECEPTOR-RELATED"/>
    <property type="match status" value="1"/>
</dbReference>
<dbReference type="RefSeq" id="WP_008066460.1">
    <property type="nucleotide sequence ID" value="NZ_AQWK01000002.1"/>
</dbReference>
<dbReference type="InParanoid" id="F1Z9V2"/>
<accession>F1Z9V2</accession>
<dbReference type="HOGENOM" id="CLU_008287_15_1_5"/>
<name>F1Z9V2_9SPHN</name>
<dbReference type="InterPro" id="IPR012910">
    <property type="entry name" value="Plug_dom"/>
</dbReference>
<dbReference type="PANTHER" id="PTHR32552:SF81">
    <property type="entry name" value="TONB-DEPENDENT OUTER MEMBRANE RECEPTOR"/>
    <property type="match status" value="1"/>
</dbReference>
<dbReference type="SUPFAM" id="SSF56935">
    <property type="entry name" value="Porins"/>
    <property type="match status" value="1"/>
</dbReference>
<evidence type="ECO:0000313" key="17">
    <source>
        <dbReference type="Proteomes" id="UP000004728"/>
    </source>
</evidence>
<evidence type="ECO:0000313" key="16">
    <source>
        <dbReference type="EMBL" id="EGD58640.1"/>
    </source>
</evidence>
<dbReference type="EMBL" id="AEWJ01000041">
    <property type="protein sequence ID" value="EGD58640.1"/>
    <property type="molecule type" value="Genomic_DNA"/>
</dbReference>
<evidence type="ECO:0000256" key="6">
    <source>
        <dbReference type="ARBA" id="ARBA00023004"/>
    </source>
</evidence>
<dbReference type="InterPro" id="IPR039426">
    <property type="entry name" value="TonB-dep_rcpt-like"/>
</dbReference>
<evidence type="ECO:0000256" key="12">
    <source>
        <dbReference type="RuleBase" id="RU003357"/>
    </source>
</evidence>
<dbReference type="eggNOG" id="COG4774">
    <property type="taxonomic scope" value="Bacteria"/>
</dbReference>
<evidence type="ECO:0000256" key="10">
    <source>
        <dbReference type="ARBA" id="ARBA00023237"/>
    </source>
</evidence>
<keyword evidence="3 11" id="KW-1134">Transmembrane beta strand</keyword>
<keyword evidence="8 12" id="KW-0798">TonB box</keyword>
<keyword evidence="13" id="KW-0732">Signal</keyword>
<keyword evidence="7" id="KW-0406">Ion transport</keyword>
<comment type="subcellular location">
    <subcellularLocation>
        <location evidence="1 11">Cell outer membrane</location>
        <topology evidence="1 11">Multi-pass membrane protein</topology>
    </subcellularLocation>
</comment>
<dbReference type="Pfam" id="PF00593">
    <property type="entry name" value="TonB_dep_Rec_b-barrel"/>
    <property type="match status" value="1"/>
</dbReference>
<dbReference type="Proteomes" id="UP000004728">
    <property type="component" value="Unassembled WGS sequence"/>
</dbReference>
<dbReference type="InterPro" id="IPR000531">
    <property type="entry name" value="Beta-barrel_TonB"/>
</dbReference>
<sequence length="885" mass="95367">MKTNARSLKHGLFAGCALVAFAGTAHAEAAPAGAPADVASAPTEIIVTAQRRNESLQSVPMTLQALSGDTLSKLNVTTFNDLLKYTPNVTFGSNGPGQGAIFMRGLSTGFAGNQSSASIAPFPNVALYLDDQSMQFPARNADIYVADIERVEVLEGPQGTLFGGGAQAGAVRYITNKPKLNKFEGAIEGSFGGTAGGAPNAAFNAMINLPIINDTIALRAVIYDDHHGGYIDNVKSTFTRSDSDTGNAYFNNGGHALPASQQANAGQYNNNSVAKDNYNPIDYVGGRVALKWQVSPDWDLLVSETYQKVDAEGSFATYPIGSDFQKLGTLQTTTFSPSYNKDTFWNTAWTLNGNLGGGFKAIYTGAYMVRHMTEQQDYTNYSRTGGGMYYQCTGGGTGWGSGTPYCYSPVAYWDDTVRSTHQSHEVRITTPDDKRIRAIVGGYWEQFRIADQMNFDYKTIPTCTSSLVSQGIACSGLIGPVAGTTASNPGLRGANTAFGEDLQRGYDQFAFFGTVDFDILPNLTITGGTRYYNYSETETGSQFQTYAGLCYNQIGSCLSGGSGNVSIDGRNLHVRYTGFKSKGEITWKPAPHTLVYALFSQGFRPGGFNRAEKLILPDPANPTVAQLNRPGGWAPDNLTNWEIGLKTDLFDHKVQLNLSGYYMVWENVQFGFFNPAGGFGNTSFVTNGPNYHIKGGEVQIVARPMSGLTVQGSATYNDSSQSNSPCLISNVAASSTYGKCITQYYKGGSVVNVQSPYGSQGGTTPFSPHFQGNARFRYDFPQKGSMNWFVSGGISYTGPMYNQPSTYPSGEGVAVPGTTLLRYRQHGYSLLDASFGFVRDNWTVTVFGENLTNSHASTFTSSAQFIKSEVPVRPLIYGVKVGTKF</sequence>
<dbReference type="STRING" id="983920.Y88_0697"/>
<evidence type="ECO:0000256" key="4">
    <source>
        <dbReference type="ARBA" id="ARBA00022496"/>
    </source>
</evidence>
<dbReference type="AlphaFoldDB" id="F1Z9V2"/>
<feature type="chain" id="PRO_5003274200" evidence="13">
    <location>
        <begin position="28"/>
        <end position="885"/>
    </location>
</feature>
<dbReference type="GO" id="GO:0006826">
    <property type="term" value="P:iron ion transport"/>
    <property type="evidence" value="ECO:0007669"/>
    <property type="project" value="UniProtKB-KW"/>
</dbReference>
<organism evidence="16 17">
    <name type="scientific">Novosphingobium nitrogenifigens DSM 19370</name>
    <dbReference type="NCBI Taxonomy" id="983920"/>
    <lineage>
        <taxon>Bacteria</taxon>
        <taxon>Pseudomonadati</taxon>
        <taxon>Pseudomonadota</taxon>
        <taxon>Alphaproteobacteria</taxon>
        <taxon>Sphingomonadales</taxon>
        <taxon>Sphingomonadaceae</taxon>
        <taxon>Novosphingobium</taxon>
    </lineage>
</organism>
<comment type="caution">
    <text evidence="16">The sequence shown here is derived from an EMBL/GenBank/DDBJ whole genome shotgun (WGS) entry which is preliminary data.</text>
</comment>
<evidence type="ECO:0000259" key="15">
    <source>
        <dbReference type="Pfam" id="PF07715"/>
    </source>
</evidence>
<evidence type="ECO:0000256" key="8">
    <source>
        <dbReference type="ARBA" id="ARBA00023077"/>
    </source>
</evidence>
<keyword evidence="2 11" id="KW-0813">Transport</keyword>
<dbReference type="Gene3D" id="2.40.170.20">
    <property type="entry name" value="TonB-dependent receptor, beta-barrel domain"/>
    <property type="match status" value="1"/>
</dbReference>
<evidence type="ECO:0000256" key="5">
    <source>
        <dbReference type="ARBA" id="ARBA00022692"/>
    </source>
</evidence>
<evidence type="ECO:0000256" key="9">
    <source>
        <dbReference type="ARBA" id="ARBA00023136"/>
    </source>
</evidence>
<evidence type="ECO:0000256" key="13">
    <source>
        <dbReference type="SAM" id="SignalP"/>
    </source>
</evidence>
<keyword evidence="9 11" id="KW-0472">Membrane</keyword>
<dbReference type="GO" id="GO:0009279">
    <property type="term" value="C:cell outer membrane"/>
    <property type="evidence" value="ECO:0007669"/>
    <property type="project" value="UniProtKB-SubCell"/>
</dbReference>
<evidence type="ECO:0000256" key="7">
    <source>
        <dbReference type="ARBA" id="ARBA00023065"/>
    </source>
</evidence>
<keyword evidence="6" id="KW-0408">Iron</keyword>
<evidence type="ECO:0000256" key="3">
    <source>
        <dbReference type="ARBA" id="ARBA00022452"/>
    </source>
</evidence>
<dbReference type="InterPro" id="IPR037066">
    <property type="entry name" value="Plug_dom_sf"/>
</dbReference>
<dbReference type="Pfam" id="PF07715">
    <property type="entry name" value="Plug"/>
    <property type="match status" value="1"/>
</dbReference>
<feature type="domain" description="TonB-dependent receptor-like beta-barrel" evidence="14">
    <location>
        <begin position="503"/>
        <end position="851"/>
    </location>
</feature>
<keyword evidence="17" id="KW-1185">Reference proteome</keyword>